<dbReference type="Proteomes" id="UP000243459">
    <property type="component" value="Chromosome 5"/>
</dbReference>
<protein>
    <submittedName>
        <fullName evidence="1">Uncharacterized protein</fullName>
    </submittedName>
</protein>
<name>A0A5P1ESX4_ASPOF</name>
<dbReference type="EMBL" id="CM007385">
    <property type="protein sequence ID" value="ONK67819.1"/>
    <property type="molecule type" value="Genomic_DNA"/>
</dbReference>
<reference evidence="2" key="1">
    <citation type="journal article" date="2017" name="Nat. Commun.">
        <title>The asparagus genome sheds light on the origin and evolution of a young Y chromosome.</title>
        <authorList>
            <person name="Harkess A."/>
            <person name="Zhou J."/>
            <person name="Xu C."/>
            <person name="Bowers J.E."/>
            <person name="Van der Hulst R."/>
            <person name="Ayyampalayam S."/>
            <person name="Mercati F."/>
            <person name="Riccardi P."/>
            <person name="McKain M.R."/>
            <person name="Kakrana A."/>
            <person name="Tang H."/>
            <person name="Ray J."/>
            <person name="Groenendijk J."/>
            <person name="Arikit S."/>
            <person name="Mathioni S.M."/>
            <person name="Nakano M."/>
            <person name="Shan H."/>
            <person name="Telgmann-Rauber A."/>
            <person name="Kanno A."/>
            <person name="Yue Z."/>
            <person name="Chen H."/>
            <person name="Li W."/>
            <person name="Chen Y."/>
            <person name="Xu X."/>
            <person name="Zhang Y."/>
            <person name="Luo S."/>
            <person name="Chen H."/>
            <person name="Gao J."/>
            <person name="Mao Z."/>
            <person name="Pires J.C."/>
            <person name="Luo M."/>
            <person name="Kudrna D."/>
            <person name="Wing R.A."/>
            <person name="Meyers B.C."/>
            <person name="Yi K."/>
            <person name="Kong H."/>
            <person name="Lavrijsen P."/>
            <person name="Sunseri F."/>
            <person name="Falavigna A."/>
            <person name="Ye Y."/>
            <person name="Leebens-Mack J.H."/>
            <person name="Chen G."/>
        </authorList>
    </citation>
    <scope>NUCLEOTIDE SEQUENCE [LARGE SCALE GENOMIC DNA]</scope>
    <source>
        <strain evidence="2">cv. DH0086</strain>
    </source>
</reference>
<evidence type="ECO:0000313" key="1">
    <source>
        <dbReference type="EMBL" id="ONK67819.1"/>
    </source>
</evidence>
<keyword evidence="2" id="KW-1185">Reference proteome</keyword>
<sequence>MFFCATKNPPNARKENECCAKRSTSIVTVSVSLSFWAATGGSSPACPDVGQALDRIQRAVQSSWGSLPACPDVGQALDRIQRAVQSSWADDRVLWAVSSSWAAVHGAKWAVSSSWTVVHGAKWAVISSWVAVYGAK</sequence>
<organism evidence="1 2">
    <name type="scientific">Asparagus officinalis</name>
    <name type="common">Garden asparagus</name>
    <dbReference type="NCBI Taxonomy" id="4686"/>
    <lineage>
        <taxon>Eukaryota</taxon>
        <taxon>Viridiplantae</taxon>
        <taxon>Streptophyta</taxon>
        <taxon>Embryophyta</taxon>
        <taxon>Tracheophyta</taxon>
        <taxon>Spermatophyta</taxon>
        <taxon>Magnoliopsida</taxon>
        <taxon>Liliopsida</taxon>
        <taxon>Asparagales</taxon>
        <taxon>Asparagaceae</taxon>
        <taxon>Asparagoideae</taxon>
        <taxon>Asparagus</taxon>
    </lineage>
</organism>
<evidence type="ECO:0000313" key="2">
    <source>
        <dbReference type="Proteomes" id="UP000243459"/>
    </source>
</evidence>
<proteinExistence type="predicted"/>
<dbReference type="Gramene" id="ONK67819">
    <property type="protein sequence ID" value="ONK67819"/>
    <property type="gene ID" value="A4U43_C05F4120"/>
</dbReference>
<accession>A0A5P1ESX4</accession>
<gene>
    <name evidence="1" type="ORF">A4U43_C05F4120</name>
</gene>
<dbReference type="AlphaFoldDB" id="A0A5P1ESX4"/>